<protein>
    <submittedName>
        <fullName evidence="2">Putative methyltransferase C9orf114</fullName>
    </submittedName>
</protein>
<comment type="caution">
    <text evidence="2">The sequence shown here is derived from an EMBL/GenBank/DDBJ whole genome shotgun (WGS) entry which is preliminary data.</text>
</comment>
<evidence type="ECO:0000313" key="2">
    <source>
        <dbReference type="EMBL" id="GFR25609.1"/>
    </source>
</evidence>
<dbReference type="Pfam" id="PF02598">
    <property type="entry name" value="Methyltrn_RNA_3"/>
    <property type="match status" value="1"/>
</dbReference>
<gene>
    <name evidence="2" type="primary">SPOUT1</name>
    <name evidence="2" type="ORF">TNCT_371541</name>
</gene>
<dbReference type="Proteomes" id="UP000887116">
    <property type="component" value="Unassembled WGS sequence"/>
</dbReference>
<dbReference type="PANTHER" id="PTHR12150">
    <property type="entry name" value="CLASS IV SAM-BINDING METHYLTRANSFERASE-RELATED"/>
    <property type="match status" value="1"/>
</dbReference>
<dbReference type="PANTHER" id="PTHR12150:SF13">
    <property type="entry name" value="METHYLTRANSFERASE C9ORF114-RELATED"/>
    <property type="match status" value="1"/>
</dbReference>
<keyword evidence="2" id="KW-0489">Methyltransferase</keyword>
<accession>A0A8X6INL6</accession>
<dbReference type="Gene3D" id="2.40.50.140">
    <property type="entry name" value="Nucleic acid-binding proteins"/>
    <property type="match status" value="1"/>
</dbReference>
<dbReference type="InterPro" id="IPR012340">
    <property type="entry name" value="NA-bd_OB-fold"/>
</dbReference>
<dbReference type="InterPro" id="IPR029026">
    <property type="entry name" value="tRNA_m1G_MTases_N"/>
</dbReference>
<evidence type="ECO:0000256" key="1">
    <source>
        <dbReference type="ARBA" id="ARBA00009841"/>
    </source>
</evidence>
<dbReference type="GO" id="GO:0008168">
    <property type="term" value="F:methyltransferase activity"/>
    <property type="evidence" value="ECO:0007669"/>
    <property type="project" value="UniProtKB-KW"/>
</dbReference>
<dbReference type="SUPFAM" id="SSF75217">
    <property type="entry name" value="alpha/beta knot"/>
    <property type="match status" value="1"/>
</dbReference>
<dbReference type="InterPro" id="IPR003750">
    <property type="entry name" value="Put_MeTrfase-C9orf114-like"/>
</dbReference>
<sequence length="380" mass="43378">MNDINNNKDEQKNRSTFAEKFANARLNSFPEKRVSWKELNQKKKEYKKYKQERLSKKFNKPQEKQIQSEEDVSLKVDEYSTISIAVPGTILDICQTRELKAYVVGQIARAASIFKVNEIIVYNEKNIENVEDEEEKMKLSKEGRGSALMIKILQYLECPQYLRKFFFPMHSDLHYVGLLNPLDSPHHLRADETSRFREGITVNMPVGSGKGSYVYVGLKKKVVIDKLLKPNTRVTIMLDPDNPNKKRLRGKAVSPVTPLKLENCYWGYQVRFAPSLNSVISRCPFKGGYDVTIGTSDAGQNYKEVSFSKYKHLLIVFGGVKGIESCLEGDETIAATDPKDIFNYYLNTCPSQGSRTIRTEEAILITLATLSDKFSRHEST</sequence>
<comment type="similarity">
    <text evidence="1">Belongs to the class IV-like SAM-binding methyltransferase superfamily.</text>
</comment>
<name>A0A8X6INL6_TRICU</name>
<dbReference type="AlphaFoldDB" id="A0A8X6INL6"/>
<keyword evidence="2" id="KW-0808">Transferase</keyword>
<dbReference type="CDD" id="cd18086">
    <property type="entry name" value="HsC9orf114-like"/>
    <property type="match status" value="1"/>
</dbReference>
<reference evidence="2" key="1">
    <citation type="submission" date="2020-07" db="EMBL/GenBank/DDBJ databases">
        <title>Multicomponent nature underlies the extraordinary mechanical properties of spider dragline silk.</title>
        <authorList>
            <person name="Kono N."/>
            <person name="Nakamura H."/>
            <person name="Mori M."/>
            <person name="Yoshida Y."/>
            <person name="Ohtoshi R."/>
            <person name="Malay A.D."/>
            <person name="Moran D.A.P."/>
            <person name="Tomita M."/>
            <person name="Numata K."/>
            <person name="Arakawa K."/>
        </authorList>
    </citation>
    <scope>NUCLEOTIDE SEQUENCE</scope>
</reference>
<dbReference type="Gene3D" id="3.40.1280.10">
    <property type="match status" value="1"/>
</dbReference>
<dbReference type="GO" id="GO:0032259">
    <property type="term" value="P:methylation"/>
    <property type="evidence" value="ECO:0007669"/>
    <property type="project" value="UniProtKB-KW"/>
</dbReference>
<dbReference type="OrthoDB" id="361029at2759"/>
<dbReference type="InterPro" id="IPR029028">
    <property type="entry name" value="Alpha/beta_knot_MTases"/>
</dbReference>
<keyword evidence="3" id="KW-1185">Reference proteome</keyword>
<dbReference type="EMBL" id="BMAO01038548">
    <property type="protein sequence ID" value="GFR25609.1"/>
    <property type="molecule type" value="Genomic_DNA"/>
</dbReference>
<evidence type="ECO:0000313" key="3">
    <source>
        <dbReference type="Proteomes" id="UP000887116"/>
    </source>
</evidence>
<organism evidence="2 3">
    <name type="scientific">Trichonephila clavata</name>
    <name type="common">Joro spider</name>
    <name type="synonym">Nephila clavata</name>
    <dbReference type="NCBI Taxonomy" id="2740835"/>
    <lineage>
        <taxon>Eukaryota</taxon>
        <taxon>Metazoa</taxon>
        <taxon>Ecdysozoa</taxon>
        <taxon>Arthropoda</taxon>
        <taxon>Chelicerata</taxon>
        <taxon>Arachnida</taxon>
        <taxon>Araneae</taxon>
        <taxon>Araneomorphae</taxon>
        <taxon>Entelegynae</taxon>
        <taxon>Araneoidea</taxon>
        <taxon>Nephilidae</taxon>
        <taxon>Trichonephila</taxon>
    </lineage>
</organism>
<dbReference type="SUPFAM" id="SSF50249">
    <property type="entry name" value="Nucleic acid-binding proteins"/>
    <property type="match status" value="1"/>
</dbReference>
<proteinExistence type="inferred from homology"/>